<sequence>MSSSNKENPNSTPEISRRSFLTLTSAVAAATAVDAVPGISPAQQAQAAPLKKKAASGQQPNILFVFTDQERYLKDMPRGFRLPAHERLQKAGITFHNHYCPAVMCTSSRSVLMTGLQTADNKMFENADMKYVKALSTEVPTVGHMLRKAGYYTAYKGKWHLNAEFDQETPDKLFTKEMDEYGFSDFVWPGDVLAHTLGGYKHDQMIAGSAVAWLRDKGQSLNAEQKPWALFVSLVNPHDIMYFNTDLPDEQVQDNGQLMMHAARAPDHATYQRKWQFKLPSNWQQPFDAAGRPAAHGEFDRCWGYTLGRIPAEPQRWQRFNDFYYNSLQMVDQQLGILLDELAALNLDDNTIIVFTSDHGEMGGAHGLRGKGPMPYQEVIHLPLYIVHPQVKGGQHCKALTGHIDLVPSLLSMAGVTGPQAAEYAGRQLPGKDISALFKQPSKAGLHAIRESVLFTYSGLATNDSELIRQIAAAVAQKTDPMTALKATGYQPNFKKRGSVRTVFDGRYKFTRYFSPLERNTPQTLDEIYQWNDVELYDLQQDPQEMHNLAPKKGQHAELVLQMNAKLNAVIQAEFGADDGREMPDFKGIEWQIDRIDL</sequence>
<dbReference type="InterPro" id="IPR000917">
    <property type="entry name" value="Sulfatase_N"/>
</dbReference>
<feature type="domain" description="Sulfatase N-terminal" evidence="1">
    <location>
        <begin position="60"/>
        <end position="416"/>
    </location>
</feature>
<dbReference type="GO" id="GO:0016740">
    <property type="term" value="F:transferase activity"/>
    <property type="evidence" value="ECO:0007669"/>
    <property type="project" value="UniProtKB-KW"/>
</dbReference>
<dbReference type="Pfam" id="PF00884">
    <property type="entry name" value="Sulfatase"/>
    <property type="match status" value="1"/>
</dbReference>
<dbReference type="Gene3D" id="3.40.720.10">
    <property type="entry name" value="Alkaline Phosphatase, subunit A"/>
    <property type="match status" value="1"/>
</dbReference>
<evidence type="ECO:0000259" key="1">
    <source>
        <dbReference type="Pfam" id="PF00884"/>
    </source>
</evidence>
<gene>
    <name evidence="2" type="ORF">HZU75_13740</name>
</gene>
<evidence type="ECO:0000313" key="2">
    <source>
        <dbReference type="EMBL" id="QLI83295.1"/>
    </source>
</evidence>
<dbReference type="CDD" id="cd16035">
    <property type="entry name" value="sulfatase_like"/>
    <property type="match status" value="1"/>
</dbReference>
<keyword evidence="2" id="KW-0378">Hydrolase</keyword>
<dbReference type="PANTHER" id="PTHR46615">
    <property type="entry name" value="ARYLSULFATASE K"/>
    <property type="match status" value="1"/>
</dbReference>
<evidence type="ECO:0000313" key="3">
    <source>
        <dbReference type="Proteomes" id="UP000510822"/>
    </source>
</evidence>
<dbReference type="AlphaFoldDB" id="A0A7D5VC61"/>
<dbReference type="InterPro" id="IPR017850">
    <property type="entry name" value="Alkaline_phosphatase_core_sf"/>
</dbReference>
<dbReference type="Proteomes" id="UP000510822">
    <property type="component" value="Chromosome"/>
</dbReference>
<accession>A0A7D5VC61</accession>
<organism evidence="2 3">
    <name type="scientific">Chitinibacter fontanus</name>
    <dbReference type="NCBI Taxonomy" id="1737446"/>
    <lineage>
        <taxon>Bacteria</taxon>
        <taxon>Pseudomonadati</taxon>
        <taxon>Pseudomonadota</taxon>
        <taxon>Betaproteobacteria</taxon>
        <taxon>Neisseriales</taxon>
        <taxon>Chitinibacteraceae</taxon>
        <taxon>Chitinibacter</taxon>
    </lineage>
</organism>
<dbReference type="GO" id="GO:0015024">
    <property type="term" value="F:glucuronate-2-sulfatase activity"/>
    <property type="evidence" value="ECO:0007669"/>
    <property type="project" value="TreeGrafter"/>
</dbReference>
<proteinExistence type="predicted"/>
<dbReference type="EMBL" id="CP058952">
    <property type="protein sequence ID" value="QLI83295.1"/>
    <property type="molecule type" value="Genomic_DNA"/>
</dbReference>
<dbReference type="PANTHER" id="PTHR46615:SF1">
    <property type="entry name" value="ARYLSULFATASE K"/>
    <property type="match status" value="1"/>
</dbReference>
<dbReference type="SUPFAM" id="SSF53649">
    <property type="entry name" value="Alkaline phosphatase-like"/>
    <property type="match status" value="1"/>
</dbReference>
<protein>
    <submittedName>
        <fullName evidence="2">Sulfatase-like hydrolase/transferase</fullName>
    </submittedName>
</protein>
<dbReference type="InterPro" id="IPR051849">
    <property type="entry name" value="GAG-degrading_sulfatase"/>
</dbReference>
<keyword evidence="3" id="KW-1185">Reference proteome</keyword>
<dbReference type="PROSITE" id="PS51318">
    <property type="entry name" value="TAT"/>
    <property type="match status" value="1"/>
</dbReference>
<dbReference type="InterPro" id="IPR006311">
    <property type="entry name" value="TAT_signal"/>
</dbReference>
<keyword evidence="2" id="KW-0808">Transferase</keyword>
<name>A0A7D5VC61_9NEIS</name>
<dbReference type="KEGG" id="cfon:HZU75_13740"/>
<dbReference type="GO" id="GO:0004065">
    <property type="term" value="F:arylsulfatase activity"/>
    <property type="evidence" value="ECO:0007669"/>
    <property type="project" value="TreeGrafter"/>
</dbReference>
<reference evidence="2 3" key="1">
    <citation type="journal article" date="2016" name="Int. J. Syst. Evol. Microbiol.">
        <title>Chitinibacter fontanus sp. nov., isolated from a spring.</title>
        <authorList>
            <person name="Sheu S.Y."/>
            <person name="Li Y.S."/>
            <person name="Young C.C."/>
            <person name="Chen W.M."/>
        </authorList>
    </citation>
    <scope>NUCLEOTIDE SEQUENCE [LARGE SCALE GENOMIC DNA]</scope>
    <source>
        <strain evidence="2 3">STM-7</strain>
    </source>
</reference>